<dbReference type="InterPro" id="IPR002018">
    <property type="entry name" value="CarbesteraseB"/>
</dbReference>
<keyword evidence="6" id="KW-1185">Reference proteome</keyword>
<reference evidence="5 6" key="1">
    <citation type="journal article" date="2019" name="Sci. Rep.">
        <title>Colletotrichum shisoi sp. nov., an anthracnose pathogen of Perilla frutescens in Japan: molecular phylogenetic, morphological and genomic evidence.</title>
        <authorList>
            <person name="Gan P."/>
            <person name="Tsushima A."/>
            <person name="Hiroyama R."/>
            <person name="Narusaka M."/>
            <person name="Takano Y."/>
            <person name="Narusaka Y."/>
            <person name="Kawaradani M."/>
            <person name="Damm U."/>
            <person name="Shirasu K."/>
        </authorList>
    </citation>
    <scope>NUCLEOTIDE SEQUENCE [LARGE SCALE GENOMIC DNA]</scope>
    <source>
        <strain evidence="5 6">PG-2018a</strain>
    </source>
</reference>
<evidence type="ECO:0000256" key="2">
    <source>
        <dbReference type="ARBA" id="ARBA00022801"/>
    </source>
</evidence>
<evidence type="ECO:0000313" key="5">
    <source>
        <dbReference type="EMBL" id="TQN63977.1"/>
    </source>
</evidence>
<comment type="similarity">
    <text evidence="1 3">Belongs to the type-B carboxylesterase/lipase family.</text>
</comment>
<dbReference type="PROSITE" id="PS00122">
    <property type="entry name" value="CARBOXYLESTERASE_B_1"/>
    <property type="match status" value="1"/>
</dbReference>
<feature type="non-terminal residue" evidence="5">
    <location>
        <position position="268"/>
    </location>
</feature>
<dbReference type="Pfam" id="PF00135">
    <property type="entry name" value="COesterase"/>
    <property type="match status" value="1"/>
</dbReference>
<dbReference type="InterPro" id="IPR029058">
    <property type="entry name" value="AB_hydrolase_fold"/>
</dbReference>
<dbReference type="EMBL" id="PUHP01003128">
    <property type="protein sequence ID" value="TQN63977.1"/>
    <property type="molecule type" value="Genomic_DNA"/>
</dbReference>
<dbReference type="EC" id="3.1.1.-" evidence="3"/>
<sequence length="268" mass="29485">VGALTYRINSLGFLPSALFKEEGLLNLGLRDQHFFLKFVQKHIAAFGGDPDAVTIGGRSAGGHSVGILYFHNHDEAEGRPLFARAIHQSGSVTARAFPNATYLLYRKQFEEYVAYVGCPVDEADNDAAATTLACLRAADINAIRNISTKLYYDYDPALTWPFQPTRGGPLLEKSGSQSGYDETFFKVPVITSTVTDEAKYYMAGDKETDDEFLDYRHNISPALNATDLNLLAALYPDPATHPDSPFASSPNSTQYNRLSAAWSDYGYI</sequence>
<dbReference type="InterPro" id="IPR019826">
    <property type="entry name" value="Carboxylesterase_B_AS"/>
</dbReference>
<feature type="non-terminal residue" evidence="5">
    <location>
        <position position="1"/>
    </location>
</feature>
<dbReference type="OrthoDB" id="6846267at2759"/>
<dbReference type="AlphaFoldDB" id="A0A5Q4BB77"/>
<gene>
    <name evidence="5" type="ORF">CSHISOI_11445</name>
</gene>
<accession>A0A5Q4BB77</accession>
<evidence type="ECO:0000313" key="6">
    <source>
        <dbReference type="Proteomes" id="UP000326340"/>
    </source>
</evidence>
<dbReference type="PANTHER" id="PTHR11559">
    <property type="entry name" value="CARBOXYLESTERASE"/>
    <property type="match status" value="1"/>
</dbReference>
<dbReference type="InterPro" id="IPR050309">
    <property type="entry name" value="Type-B_Carboxylest/Lipase"/>
</dbReference>
<evidence type="ECO:0000259" key="4">
    <source>
        <dbReference type="Pfam" id="PF00135"/>
    </source>
</evidence>
<name>A0A5Q4BB77_9PEZI</name>
<evidence type="ECO:0000256" key="1">
    <source>
        <dbReference type="ARBA" id="ARBA00005964"/>
    </source>
</evidence>
<protein>
    <recommendedName>
        <fullName evidence="3">Carboxylic ester hydrolase</fullName>
        <ecNumber evidence="3">3.1.1.-</ecNumber>
    </recommendedName>
</protein>
<dbReference type="GO" id="GO:0016787">
    <property type="term" value="F:hydrolase activity"/>
    <property type="evidence" value="ECO:0007669"/>
    <property type="project" value="UniProtKB-KW"/>
</dbReference>
<dbReference type="Gene3D" id="3.40.50.1820">
    <property type="entry name" value="alpha/beta hydrolase"/>
    <property type="match status" value="1"/>
</dbReference>
<comment type="caution">
    <text evidence="5">The sequence shown here is derived from an EMBL/GenBank/DDBJ whole genome shotgun (WGS) entry which is preliminary data.</text>
</comment>
<organism evidence="5 6">
    <name type="scientific">Colletotrichum shisoi</name>
    <dbReference type="NCBI Taxonomy" id="2078593"/>
    <lineage>
        <taxon>Eukaryota</taxon>
        <taxon>Fungi</taxon>
        <taxon>Dikarya</taxon>
        <taxon>Ascomycota</taxon>
        <taxon>Pezizomycotina</taxon>
        <taxon>Sordariomycetes</taxon>
        <taxon>Hypocreomycetidae</taxon>
        <taxon>Glomerellales</taxon>
        <taxon>Glomerellaceae</taxon>
        <taxon>Colletotrichum</taxon>
        <taxon>Colletotrichum destructivum species complex</taxon>
    </lineage>
</organism>
<dbReference type="SUPFAM" id="SSF53474">
    <property type="entry name" value="alpha/beta-Hydrolases"/>
    <property type="match status" value="1"/>
</dbReference>
<evidence type="ECO:0000256" key="3">
    <source>
        <dbReference type="RuleBase" id="RU361235"/>
    </source>
</evidence>
<proteinExistence type="inferred from homology"/>
<feature type="domain" description="Carboxylesterase type B" evidence="4">
    <location>
        <begin position="4"/>
        <end position="217"/>
    </location>
</feature>
<dbReference type="Proteomes" id="UP000326340">
    <property type="component" value="Unassembled WGS sequence"/>
</dbReference>
<keyword evidence="2 3" id="KW-0378">Hydrolase</keyword>